<reference evidence="7 8" key="1">
    <citation type="submission" date="2019-02" db="EMBL/GenBank/DDBJ databases">
        <title>WGS of Pseudoxanthomonas species novum from clinical isolates.</title>
        <authorList>
            <person name="Bernier A.-M."/>
            <person name="Bernard K."/>
            <person name="Vachon A."/>
        </authorList>
    </citation>
    <scope>NUCLEOTIDE SEQUENCE [LARGE SCALE GENOMIC DNA]</scope>
    <source>
        <strain evidence="7 8">NML171200</strain>
    </source>
</reference>
<dbReference type="GO" id="GO:0003700">
    <property type="term" value="F:DNA-binding transcription factor activity"/>
    <property type="evidence" value="ECO:0007669"/>
    <property type="project" value="InterPro"/>
</dbReference>
<evidence type="ECO:0000256" key="1">
    <source>
        <dbReference type="ARBA" id="ARBA00009437"/>
    </source>
</evidence>
<feature type="domain" description="HTH lysR-type" evidence="6">
    <location>
        <begin position="60"/>
        <end position="105"/>
    </location>
</feature>
<dbReference type="Gene3D" id="3.40.190.290">
    <property type="match status" value="1"/>
</dbReference>
<dbReference type="AlphaFoldDB" id="A0A4Q8LCE3"/>
<proteinExistence type="inferred from homology"/>
<feature type="compositionally biased region" description="Basic residues" evidence="5">
    <location>
        <begin position="19"/>
        <end position="31"/>
    </location>
</feature>
<dbReference type="SUPFAM" id="SSF46785">
    <property type="entry name" value="Winged helix' DNA-binding domain"/>
    <property type="match status" value="1"/>
</dbReference>
<evidence type="ECO:0000259" key="6">
    <source>
        <dbReference type="PROSITE" id="PS50931"/>
    </source>
</evidence>
<dbReference type="InterPro" id="IPR000847">
    <property type="entry name" value="LysR_HTH_N"/>
</dbReference>
<sequence>MPLPKVSAAQLRRHLGCRTRPSRARRGRRGRSVPAIKAASRSPPPAAMHSLNFRYLYESHRLGSMRAAADKLGVAVSSISRQIAQLEAEAGVTMIEHGRRNIILTEAGELGVRFYQEQLAHGENFESQLADLKSLRSGRVKLALGEGFIGKGLTEVVSAFTKRHAGITLSVHMVVSSNEVTRMVAEDEAHLGLIYGPTDDPRIRIQHAVPQPLCVVMKHNHPLASRDSVRLADLASYNLCLPEASNRTRQLLRQGEAAEQITLEPCVTSNSINMIRDLLHSGQFITLFSVLAASKELAKGQFVALPLDNPAFSEQTPVSLIRRLGRRLPPGPAQLMTMLESYLRGLPQLDKGRIAP</sequence>
<dbReference type="PANTHER" id="PTHR30419:SF8">
    <property type="entry name" value="NITROGEN ASSIMILATION TRANSCRIPTIONAL ACTIVATOR-RELATED"/>
    <property type="match status" value="1"/>
</dbReference>
<evidence type="ECO:0000256" key="4">
    <source>
        <dbReference type="ARBA" id="ARBA00023163"/>
    </source>
</evidence>
<gene>
    <name evidence="7" type="ORF">EA660_04715</name>
</gene>
<organism evidence="7 8">
    <name type="scientific">Pseudoxanthomonas winnipegensis</name>
    <dbReference type="NCBI Taxonomy" id="2480810"/>
    <lineage>
        <taxon>Bacteria</taxon>
        <taxon>Pseudomonadati</taxon>
        <taxon>Pseudomonadota</taxon>
        <taxon>Gammaproteobacteria</taxon>
        <taxon>Lysobacterales</taxon>
        <taxon>Lysobacteraceae</taxon>
        <taxon>Pseudoxanthomonas</taxon>
    </lineage>
</organism>
<name>A0A4Q8LCE3_9GAMM</name>
<dbReference type="InterPro" id="IPR036390">
    <property type="entry name" value="WH_DNA-bd_sf"/>
</dbReference>
<evidence type="ECO:0000313" key="8">
    <source>
        <dbReference type="Proteomes" id="UP000292627"/>
    </source>
</evidence>
<keyword evidence="2" id="KW-0805">Transcription regulation</keyword>
<dbReference type="PANTHER" id="PTHR30419">
    <property type="entry name" value="HTH-TYPE TRANSCRIPTIONAL REGULATOR YBHD"/>
    <property type="match status" value="1"/>
</dbReference>
<comment type="caution">
    <text evidence="7">The sequence shown here is derived from an EMBL/GenBank/DDBJ whole genome shotgun (WGS) entry which is preliminary data.</text>
</comment>
<dbReference type="GO" id="GO:0005829">
    <property type="term" value="C:cytosol"/>
    <property type="evidence" value="ECO:0007669"/>
    <property type="project" value="TreeGrafter"/>
</dbReference>
<dbReference type="Pfam" id="PF00126">
    <property type="entry name" value="HTH_1"/>
    <property type="match status" value="1"/>
</dbReference>
<evidence type="ECO:0000256" key="2">
    <source>
        <dbReference type="ARBA" id="ARBA00023015"/>
    </source>
</evidence>
<dbReference type="InterPro" id="IPR036388">
    <property type="entry name" value="WH-like_DNA-bd_sf"/>
</dbReference>
<dbReference type="SUPFAM" id="SSF53850">
    <property type="entry name" value="Periplasmic binding protein-like II"/>
    <property type="match status" value="1"/>
</dbReference>
<dbReference type="InterPro" id="IPR050950">
    <property type="entry name" value="HTH-type_LysR_regulators"/>
</dbReference>
<dbReference type="OrthoDB" id="570111at2"/>
<dbReference type="GO" id="GO:0003677">
    <property type="term" value="F:DNA binding"/>
    <property type="evidence" value="ECO:0007669"/>
    <property type="project" value="UniProtKB-KW"/>
</dbReference>
<dbReference type="Pfam" id="PF03466">
    <property type="entry name" value="LysR_substrate"/>
    <property type="match status" value="1"/>
</dbReference>
<accession>A0A4Q8LCE3</accession>
<feature type="region of interest" description="Disordered" evidence="5">
    <location>
        <begin position="19"/>
        <end position="44"/>
    </location>
</feature>
<dbReference type="InterPro" id="IPR005119">
    <property type="entry name" value="LysR_subst-bd"/>
</dbReference>
<evidence type="ECO:0000256" key="5">
    <source>
        <dbReference type="SAM" id="MobiDB-lite"/>
    </source>
</evidence>
<keyword evidence="4" id="KW-0804">Transcription</keyword>
<dbReference type="Gene3D" id="1.10.10.10">
    <property type="entry name" value="Winged helix-like DNA-binding domain superfamily/Winged helix DNA-binding domain"/>
    <property type="match status" value="1"/>
</dbReference>
<evidence type="ECO:0000256" key="3">
    <source>
        <dbReference type="ARBA" id="ARBA00023125"/>
    </source>
</evidence>
<dbReference type="Proteomes" id="UP000292627">
    <property type="component" value="Unassembled WGS sequence"/>
</dbReference>
<dbReference type="PROSITE" id="PS50931">
    <property type="entry name" value="HTH_LYSR"/>
    <property type="match status" value="1"/>
</dbReference>
<protein>
    <submittedName>
        <fullName evidence="7">LysR family transcriptional regulator</fullName>
    </submittedName>
</protein>
<comment type="similarity">
    <text evidence="1">Belongs to the LysR transcriptional regulatory family.</text>
</comment>
<evidence type="ECO:0000313" key="7">
    <source>
        <dbReference type="EMBL" id="TAA26539.1"/>
    </source>
</evidence>
<keyword evidence="3" id="KW-0238">DNA-binding</keyword>
<dbReference type="EMBL" id="SHMC01000002">
    <property type="protein sequence ID" value="TAA26539.1"/>
    <property type="molecule type" value="Genomic_DNA"/>
</dbReference>